<evidence type="ECO:0000256" key="6">
    <source>
        <dbReference type="ARBA" id="ARBA00022801"/>
    </source>
</evidence>
<evidence type="ECO:0000256" key="11">
    <source>
        <dbReference type="PIRSR" id="PIRSR606262-2"/>
    </source>
</evidence>
<dbReference type="CDD" id="cd01283">
    <property type="entry name" value="cytidine_deaminase"/>
    <property type="match status" value="1"/>
</dbReference>
<evidence type="ECO:0000256" key="9">
    <source>
        <dbReference type="ARBA" id="ARBA00049558"/>
    </source>
</evidence>
<feature type="active site" description="Proton donor" evidence="10">
    <location>
        <position position="86"/>
    </location>
</feature>
<evidence type="ECO:0000256" key="12">
    <source>
        <dbReference type="PIRSR" id="PIRSR606262-3"/>
    </source>
</evidence>
<evidence type="ECO:0000313" key="16">
    <source>
        <dbReference type="Proteomes" id="UP001212152"/>
    </source>
</evidence>
<dbReference type="Pfam" id="PF00383">
    <property type="entry name" value="dCMP_cyt_deam_1"/>
    <property type="match status" value="1"/>
</dbReference>
<keyword evidence="7 12" id="KW-0862">Zinc</keyword>
<feature type="binding site" evidence="12">
    <location>
        <position position="117"/>
    </location>
    <ligand>
        <name>Zn(2+)</name>
        <dbReference type="ChEBI" id="CHEBI:29105"/>
        <note>catalytic</note>
    </ligand>
</feature>
<dbReference type="GO" id="GO:0005829">
    <property type="term" value="C:cytosol"/>
    <property type="evidence" value="ECO:0007669"/>
    <property type="project" value="TreeGrafter"/>
</dbReference>
<dbReference type="EMBL" id="JADGJQ010000042">
    <property type="protein sequence ID" value="KAJ3176289.1"/>
    <property type="molecule type" value="Genomic_DNA"/>
</dbReference>
<dbReference type="GO" id="GO:0055086">
    <property type="term" value="P:nucleobase-containing small molecule metabolic process"/>
    <property type="evidence" value="ECO:0007669"/>
    <property type="project" value="UniProtKB-ARBA"/>
</dbReference>
<comment type="cofactor">
    <cofactor evidence="1 12 13">
        <name>Zn(2+)</name>
        <dbReference type="ChEBI" id="CHEBI:29105"/>
    </cofactor>
</comment>
<evidence type="ECO:0000256" key="13">
    <source>
        <dbReference type="RuleBase" id="RU364006"/>
    </source>
</evidence>
<dbReference type="GO" id="GO:0008270">
    <property type="term" value="F:zinc ion binding"/>
    <property type="evidence" value="ECO:0007669"/>
    <property type="project" value="UniProtKB-UniRule"/>
</dbReference>
<protein>
    <recommendedName>
        <fullName evidence="4 13">Cytidine deaminase</fullName>
        <ecNumber evidence="4 13">3.5.4.5</ecNumber>
    </recommendedName>
    <alternativeName>
        <fullName evidence="8 13">Cytidine aminohydrolase</fullName>
    </alternativeName>
</protein>
<proteinExistence type="inferred from homology"/>
<accession>A0AAD5TI75</accession>
<dbReference type="Proteomes" id="UP001212152">
    <property type="component" value="Unassembled WGS sequence"/>
</dbReference>
<dbReference type="NCBIfam" id="NF004064">
    <property type="entry name" value="PRK05578.1"/>
    <property type="match status" value="1"/>
</dbReference>
<evidence type="ECO:0000259" key="14">
    <source>
        <dbReference type="PROSITE" id="PS51747"/>
    </source>
</evidence>
<dbReference type="Gene3D" id="3.40.140.10">
    <property type="entry name" value="Cytidine Deaminase, domain 2"/>
    <property type="match status" value="1"/>
</dbReference>
<dbReference type="PANTHER" id="PTHR11644:SF2">
    <property type="entry name" value="CYTIDINE DEAMINASE"/>
    <property type="match status" value="1"/>
</dbReference>
<evidence type="ECO:0000256" key="1">
    <source>
        <dbReference type="ARBA" id="ARBA00001947"/>
    </source>
</evidence>
<feature type="binding site" evidence="12">
    <location>
        <position position="120"/>
    </location>
    <ligand>
        <name>Zn(2+)</name>
        <dbReference type="ChEBI" id="CHEBI:29105"/>
        <note>catalytic</note>
    </ligand>
</feature>
<evidence type="ECO:0000256" key="3">
    <source>
        <dbReference type="ARBA" id="ARBA00006576"/>
    </source>
</evidence>
<dbReference type="InterPro" id="IPR006262">
    <property type="entry name" value="Cyt_deam_tetra"/>
</dbReference>
<gene>
    <name evidence="15" type="ORF">HDU87_005331</name>
</gene>
<dbReference type="EC" id="3.5.4.5" evidence="4 13"/>
<comment type="similarity">
    <text evidence="3 13">Belongs to the cytidine and deoxycytidylate deaminase family.</text>
</comment>
<name>A0AAD5TI75_9FUNG</name>
<feature type="binding site" evidence="12">
    <location>
        <position position="84"/>
    </location>
    <ligand>
        <name>Zn(2+)</name>
        <dbReference type="ChEBI" id="CHEBI:29105"/>
        <note>catalytic</note>
    </ligand>
</feature>
<keyword evidence="6 13" id="KW-0378">Hydrolase</keyword>
<evidence type="ECO:0000256" key="2">
    <source>
        <dbReference type="ARBA" id="ARBA00003949"/>
    </source>
</evidence>
<comment type="caution">
    <text evidence="15">The sequence shown here is derived from an EMBL/GenBank/DDBJ whole genome shotgun (WGS) entry which is preliminary data.</text>
</comment>
<dbReference type="PROSITE" id="PS51747">
    <property type="entry name" value="CYT_DCMP_DEAMINASES_2"/>
    <property type="match status" value="1"/>
</dbReference>
<comment type="catalytic activity">
    <reaction evidence="9 13">
        <text>cytidine + H2O + H(+) = uridine + NH4(+)</text>
        <dbReference type="Rhea" id="RHEA:16069"/>
        <dbReference type="ChEBI" id="CHEBI:15377"/>
        <dbReference type="ChEBI" id="CHEBI:15378"/>
        <dbReference type="ChEBI" id="CHEBI:16704"/>
        <dbReference type="ChEBI" id="CHEBI:17562"/>
        <dbReference type="ChEBI" id="CHEBI:28938"/>
        <dbReference type="EC" id="3.5.4.5"/>
    </reaction>
</comment>
<reference evidence="15" key="1">
    <citation type="submission" date="2020-05" db="EMBL/GenBank/DDBJ databases">
        <title>Phylogenomic resolution of chytrid fungi.</title>
        <authorList>
            <person name="Stajich J.E."/>
            <person name="Amses K."/>
            <person name="Simmons R."/>
            <person name="Seto K."/>
            <person name="Myers J."/>
            <person name="Bonds A."/>
            <person name="Quandt C.A."/>
            <person name="Barry K."/>
            <person name="Liu P."/>
            <person name="Grigoriev I."/>
            <person name="Longcore J.E."/>
            <person name="James T.Y."/>
        </authorList>
    </citation>
    <scope>NUCLEOTIDE SEQUENCE</scope>
    <source>
        <strain evidence="15">JEL0379</strain>
    </source>
</reference>
<dbReference type="InterPro" id="IPR002125">
    <property type="entry name" value="CMP_dCMP_dom"/>
</dbReference>
<feature type="domain" description="CMP/dCMP-type deaminase" evidence="14">
    <location>
        <begin position="32"/>
        <end position="158"/>
    </location>
</feature>
<dbReference type="NCBIfam" id="TIGR01354">
    <property type="entry name" value="cyt_deam_tetra"/>
    <property type="match status" value="1"/>
</dbReference>
<dbReference type="PANTHER" id="PTHR11644">
    <property type="entry name" value="CYTIDINE DEAMINASE"/>
    <property type="match status" value="1"/>
</dbReference>
<dbReference type="SUPFAM" id="SSF53927">
    <property type="entry name" value="Cytidine deaminase-like"/>
    <property type="match status" value="1"/>
</dbReference>
<sequence>MSSSVAIKPISNGTVPKDVLDEILRTGKLSAAFEKELFTLASEAKNRSYAPYSKFRVGAAVIATSGNIYLGGNVESASYGATRCAEQTAFQKAVSEGDRRFLAVGVATDTDAFISPCGICRQFMVEFGKGVIVYNFKPDGTFKRYLLSELLPDSFGPEDLDRPRGQ</sequence>
<organism evidence="15 16">
    <name type="scientific">Geranomyces variabilis</name>
    <dbReference type="NCBI Taxonomy" id="109894"/>
    <lineage>
        <taxon>Eukaryota</taxon>
        <taxon>Fungi</taxon>
        <taxon>Fungi incertae sedis</taxon>
        <taxon>Chytridiomycota</taxon>
        <taxon>Chytridiomycota incertae sedis</taxon>
        <taxon>Chytridiomycetes</taxon>
        <taxon>Spizellomycetales</taxon>
        <taxon>Powellomycetaceae</taxon>
        <taxon>Geranomyces</taxon>
    </lineage>
</organism>
<evidence type="ECO:0000256" key="8">
    <source>
        <dbReference type="ARBA" id="ARBA00032005"/>
    </source>
</evidence>
<evidence type="ECO:0000256" key="4">
    <source>
        <dbReference type="ARBA" id="ARBA00012783"/>
    </source>
</evidence>
<dbReference type="GO" id="GO:0072527">
    <property type="term" value="P:pyrimidine-containing compound metabolic process"/>
    <property type="evidence" value="ECO:0007669"/>
    <property type="project" value="UniProtKB-ARBA"/>
</dbReference>
<dbReference type="AlphaFoldDB" id="A0AAD5TI75"/>
<comment type="catalytic activity">
    <reaction evidence="13">
        <text>2'-deoxycytidine + H2O + H(+) = 2'-deoxyuridine + NH4(+)</text>
        <dbReference type="Rhea" id="RHEA:13433"/>
        <dbReference type="ChEBI" id="CHEBI:15377"/>
        <dbReference type="ChEBI" id="CHEBI:15378"/>
        <dbReference type="ChEBI" id="CHEBI:15698"/>
        <dbReference type="ChEBI" id="CHEBI:16450"/>
        <dbReference type="ChEBI" id="CHEBI:28938"/>
        <dbReference type="EC" id="3.5.4.5"/>
    </reaction>
</comment>
<keyword evidence="5 12" id="KW-0479">Metal-binding</keyword>
<dbReference type="InterPro" id="IPR050202">
    <property type="entry name" value="Cyt/Deoxycyt_deaminase"/>
</dbReference>
<evidence type="ECO:0000256" key="10">
    <source>
        <dbReference type="PIRSR" id="PIRSR606262-1"/>
    </source>
</evidence>
<evidence type="ECO:0000313" key="15">
    <source>
        <dbReference type="EMBL" id="KAJ3176289.1"/>
    </source>
</evidence>
<dbReference type="GO" id="GO:0004126">
    <property type="term" value="F:cytidine deaminase activity"/>
    <property type="evidence" value="ECO:0007669"/>
    <property type="project" value="UniProtKB-UniRule"/>
</dbReference>
<dbReference type="FunFam" id="3.40.140.10:FF:000008">
    <property type="entry name" value="Cytidine deaminase"/>
    <property type="match status" value="1"/>
</dbReference>
<comment type="function">
    <text evidence="2 13">This enzyme scavenges exogenous and endogenous cytidine and 2'-deoxycytidine for UMP synthesis.</text>
</comment>
<evidence type="ECO:0000256" key="7">
    <source>
        <dbReference type="ARBA" id="ARBA00022833"/>
    </source>
</evidence>
<feature type="binding site" evidence="11">
    <location>
        <begin position="73"/>
        <end position="79"/>
    </location>
    <ligand>
        <name>substrate</name>
    </ligand>
</feature>
<dbReference type="InterPro" id="IPR016193">
    <property type="entry name" value="Cytidine_deaminase-like"/>
</dbReference>
<evidence type="ECO:0000256" key="5">
    <source>
        <dbReference type="ARBA" id="ARBA00022723"/>
    </source>
</evidence>
<keyword evidence="16" id="KW-1185">Reference proteome</keyword>